<dbReference type="CDD" id="cd00515">
    <property type="entry name" value="HAM1"/>
    <property type="match status" value="1"/>
</dbReference>
<keyword evidence="6 10" id="KW-0460">Magnesium</keyword>
<comment type="catalytic activity">
    <reaction evidence="9 10">
        <text>XTP + H2O = XMP + diphosphate + H(+)</text>
        <dbReference type="Rhea" id="RHEA:28610"/>
        <dbReference type="ChEBI" id="CHEBI:15377"/>
        <dbReference type="ChEBI" id="CHEBI:15378"/>
        <dbReference type="ChEBI" id="CHEBI:33019"/>
        <dbReference type="ChEBI" id="CHEBI:57464"/>
        <dbReference type="ChEBI" id="CHEBI:61314"/>
        <dbReference type="EC" id="3.6.1.66"/>
    </reaction>
</comment>
<feature type="binding site" evidence="10">
    <location>
        <begin position="15"/>
        <end position="20"/>
    </location>
    <ligand>
        <name>substrate</name>
    </ligand>
</feature>
<feature type="binding site" evidence="10">
    <location>
        <position position="77"/>
    </location>
    <ligand>
        <name>substrate</name>
    </ligand>
</feature>
<feature type="binding site" evidence="10">
    <location>
        <position position="47"/>
    </location>
    <ligand>
        <name>Mg(2+)</name>
        <dbReference type="ChEBI" id="CHEBI:18420"/>
    </ligand>
</feature>
<dbReference type="PANTHER" id="PTHR11067">
    <property type="entry name" value="INOSINE TRIPHOSPHATE PYROPHOSPHATASE/HAM1 PROTEIN"/>
    <property type="match status" value="1"/>
</dbReference>
<evidence type="ECO:0000256" key="11">
    <source>
        <dbReference type="RuleBase" id="RU003781"/>
    </source>
</evidence>
<evidence type="ECO:0000256" key="3">
    <source>
        <dbReference type="ARBA" id="ARBA00022723"/>
    </source>
</evidence>
<protein>
    <recommendedName>
        <fullName evidence="10">dITP/XTP pyrophosphatase</fullName>
        <ecNumber evidence="10">3.6.1.66</ecNumber>
    </recommendedName>
    <alternativeName>
        <fullName evidence="10">Non-canonical purine NTP pyrophosphatase</fullName>
    </alternativeName>
    <alternativeName>
        <fullName evidence="10">Non-standard purine NTP pyrophosphatase</fullName>
    </alternativeName>
    <alternativeName>
        <fullName evidence="10">Nucleoside-triphosphate diphosphatase</fullName>
    </alternativeName>
    <alternativeName>
        <fullName evidence="10">Nucleoside-triphosphate pyrophosphatase</fullName>
        <shortName evidence="10">NTPase</shortName>
    </alternativeName>
</protein>
<evidence type="ECO:0000256" key="2">
    <source>
        <dbReference type="ARBA" id="ARBA00011738"/>
    </source>
</evidence>
<dbReference type="STRING" id="937218.SAMN06297251_11354"/>
<dbReference type="Pfam" id="PF01725">
    <property type="entry name" value="Ham1p_like"/>
    <property type="match status" value="1"/>
</dbReference>
<comment type="subunit">
    <text evidence="2 10">Homodimer.</text>
</comment>
<dbReference type="FunFam" id="3.90.950.10:FF:000001">
    <property type="entry name" value="dITP/XTP pyrophosphatase"/>
    <property type="match status" value="1"/>
</dbReference>
<dbReference type="GO" id="GO:0009146">
    <property type="term" value="P:purine nucleoside triphosphate catabolic process"/>
    <property type="evidence" value="ECO:0007669"/>
    <property type="project" value="UniProtKB-UniRule"/>
</dbReference>
<dbReference type="InterPro" id="IPR029001">
    <property type="entry name" value="ITPase-like_fam"/>
</dbReference>
<feature type="binding site" evidence="10">
    <location>
        <position position="76"/>
    </location>
    <ligand>
        <name>Mg(2+)</name>
        <dbReference type="ChEBI" id="CHEBI:18420"/>
    </ligand>
</feature>
<comment type="catalytic activity">
    <reaction evidence="8 10">
        <text>dITP + H2O = dIMP + diphosphate + H(+)</text>
        <dbReference type="Rhea" id="RHEA:28342"/>
        <dbReference type="ChEBI" id="CHEBI:15377"/>
        <dbReference type="ChEBI" id="CHEBI:15378"/>
        <dbReference type="ChEBI" id="CHEBI:33019"/>
        <dbReference type="ChEBI" id="CHEBI:61194"/>
        <dbReference type="ChEBI" id="CHEBI:61382"/>
        <dbReference type="EC" id="3.6.1.66"/>
    </reaction>
</comment>
<feature type="binding site" evidence="10">
    <location>
        <begin position="198"/>
        <end position="199"/>
    </location>
    <ligand>
        <name>substrate</name>
    </ligand>
</feature>
<dbReference type="GO" id="GO:0000166">
    <property type="term" value="F:nucleotide binding"/>
    <property type="evidence" value="ECO:0007669"/>
    <property type="project" value="UniProtKB-KW"/>
</dbReference>
<evidence type="ECO:0000256" key="8">
    <source>
        <dbReference type="ARBA" id="ARBA00051875"/>
    </source>
</evidence>
<dbReference type="Gene3D" id="3.90.950.10">
    <property type="match status" value="1"/>
</dbReference>
<feature type="binding site" evidence="10">
    <location>
        <begin position="162"/>
        <end position="165"/>
    </location>
    <ligand>
        <name>substrate</name>
    </ligand>
</feature>
<dbReference type="EMBL" id="FWXR01000013">
    <property type="protein sequence ID" value="SMC93511.1"/>
    <property type="molecule type" value="Genomic_DNA"/>
</dbReference>
<comment type="cofactor">
    <cofactor evidence="10">
        <name>Mg(2+)</name>
        <dbReference type="ChEBI" id="CHEBI:18420"/>
    </cofactor>
    <text evidence="10">Binds 1 Mg(2+) ion per subunit.</text>
</comment>
<comment type="catalytic activity">
    <reaction evidence="10">
        <text>ITP + H2O = IMP + diphosphate + H(+)</text>
        <dbReference type="Rhea" id="RHEA:29399"/>
        <dbReference type="ChEBI" id="CHEBI:15377"/>
        <dbReference type="ChEBI" id="CHEBI:15378"/>
        <dbReference type="ChEBI" id="CHEBI:33019"/>
        <dbReference type="ChEBI" id="CHEBI:58053"/>
        <dbReference type="ChEBI" id="CHEBI:61402"/>
        <dbReference type="EC" id="3.6.1.66"/>
    </reaction>
</comment>
<comment type="similarity">
    <text evidence="1 10 11">Belongs to the HAM1 NTPase family.</text>
</comment>
<sequence length="214" mass="23228">MALLKPEDGPLLVASHNRGKIWEIRELFEPFGFEVTSAKDKGLDDPEETGDTFEANAEIKARAAQEATGLAALSDDSGICVEALGGDPGIYSARWGGPERDFAMAMRNIEEKLQAAGATTPERRRATFVAVLCLALPSGEVHFYRGEVDGTLVWPPRGELGFGYDPMFLPDGLEKTFGEMMSAEKHAWKPGQPDALSHRARAFQKFSAEALGVS</sequence>
<dbReference type="HAMAP" id="MF_01405">
    <property type="entry name" value="Non_canon_purine_NTPase"/>
    <property type="match status" value="1"/>
</dbReference>
<accession>A0A1W2D7V3</accession>
<dbReference type="RefSeq" id="WP_084410900.1">
    <property type="nucleotide sequence ID" value="NZ_FWXR01000013.1"/>
</dbReference>
<dbReference type="GO" id="GO:0017111">
    <property type="term" value="F:ribonucleoside triphosphate phosphatase activity"/>
    <property type="evidence" value="ECO:0007669"/>
    <property type="project" value="InterPro"/>
</dbReference>
<dbReference type="GO" id="GO:0046872">
    <property type="term" value="F:metal ion binding"/>
    <property type="evidence" value="ECO:0007669"/>
    <property type="project" value="UniProtKB-KW"/>
</dbReference>
<organism evidence="12 13">
    <name type="scientific">Fulvimarina manganoxydans</name>
    <dbReference type="NCBI Taxonomy" id="937218"/>
    <lineage>
        <taxon>Bacteria</taxon>
        <taxon>Pseudomonadati</taxon>
        <taxon>Pseudomonadota</taxon>
        <taxon>Alphaproteobacteria</taxon>
        <taxon>Hyphomicrobiales</taxon>
        <taxon>Aurantimonadaceae</taxon>
        <taxon>Fulvimarina</taxon>
    </lineage>
</organism>
<dbReference type="OrthoDB" id="9807456at2"/>
<keyword evidence="13" id="KW-1185">Reference proteome</keyword>
<evidence type="ECO:0000256" key="6">
    <source>
        <dbReference type="ARBA" id="ARBA00022842"/>
    </source>
</evidence>
<dbReference type="GO" id="GO:0036220">
    <property type="term" value="F:ITP diphosphatase activity"/>
    <property type="evidence" value="ECO:0007669"/>
    <property type="project" value="UniProtKB-UniRule"/>
</dbReference>
<reference evidence="12 13" key="1">
    <citation type="submission" date="2017-04" db="EMBL/GenBank/DDBJ databases">
        <authorList>
            <person name="Afonso C.L."/>
            <person name="Miller P.J."/>
            <person name="Scott M.A."/>
            <person name="Spackman E."/>
            <person name="Goraichik I."/>
            <person name="Dimitrov K.M."/>
            <person name="Suarez D.L."/>
            <person name="Swayne D.E."/>
        </authorList>
    </citation>
    <scope>NUCLEOTIDE SEQUENCE [LARGE SCALE GENOMIC DNA]</scope>
    <source>
        <strain evidence="12 13">CGMCC 1.10972</strain>
    </source>
</reference>
<evidence type="ECO:0000313" key="13">
    <source>
        <dbReference type="Proteomes" id="UP000192656"/>
    </source>
</evidence>
<dbReference type="AlphaFoldDB" id="A0A1W2D7V3"/>
<proteinExistence type="inferred from homology"/>
<dbReference type="GO" id="GO:0036222">
    <property type="term" value="F:XTP diphosphatase activity"/>
    <property type="evidence" value="ECO:0007669"/>
    <property type="project" value="UniProtKB-UniRule"/>
</dbReference>
<feature type="active site" description="Proton acceptor" evidence="10">
    <location>
        <position position="76"/>
    </location>
</feature>
<evidence type="ECO:0000313" key="12">
    <source>
        <dbReference type="EMBL" id="SMC93511.1"/>
    </source>
</evidence>
<dbReference type="GO" id="GO:0009117">
    <property type="term" value="P:nucleotide metabolic process"/>
    <property type="evidence" value="ECO:0007669"/>
    <property type="project" value="UniProtKB-KW"/>
</dbReference>
<evidence type="ECO:0000256" key="7">
    <source>
        <dbReference type="ARBA" id="ARBA00023080"/>
    </source>
</evidence>
<evidence type="ECO:0000256" key="10">
    <source>
        <dbReference type="HAMAP-Rule" id="MF_01405"/>
    </source>
</evidence>
<evidence type="ECO:0000256" key="9">
    <source>
        <dbReference type="ARBA" id="ARBA00052017"/>
    </source>
</evidence>
<dbReference type="NCBIfam" id="TIGR00042">
    <property type="entry name" value="RdgB/HAM1 family non-canonical purine NTP pyrophosphatase"/>
    <property type="match status" value="1"/>
</dbReference>
<dbReference type="SUPFAM" id="SSF52972">
    <property type="entry name" value="ITPase-like"/>
    <property type="match status" value="1"/>
</dbReference>
<keyword evidence="7 10" id="KW-0546">Nucleotide metabolism</keyword>
<dbReference type="GO" id="GO:0005829">
    <property type="term" value="C:cytosol"/>
    <property type="evidence" value="ECO:0007669"/>
    <property type="project" value="TreeGrafter"/>
</dbReference>
<dbReference type="InterPro" id="IPR020922">
    <property type="entry name" value="dITP/XTP_pyrophosphatase"/>
</dbReference>
<evidence type="ECO:0000256" key="5">
    <source>
        <dbReference type="ARBA" id="ARBA00022801"/>
    </source>
</evidence>
<gene>
    <name evidence="12" type="ORF">SAMN06297251_11354</name>
</gene>
<dbReference type="Proteomes" id="UP000192656">
    <property type="component" value="Unassembled WGS sequence"/>
</dbReference>
<dbReference type="PANTHER" id="PTHR11067:SF9">
    <property type="entry name" value="INOSINE TRIPHOSPHATE PYROPHOSPHATASE"/>
    <property type="match status" value="1"/>
</dbReference>
<keyword evidence="4 10" id="KW-0547">Nucleotide-binding</keyword>
<dbReference type="InterPro" id="IPR002637">
    <property type="entry name" value="RdgB/HAM1"/>
</dbReference>
<dbReference type="GO" id="GO:0035870">
    <property type="term" value="F:dITP diphosphatase activity"/>
    <property type="evidence" value="ECO:0007669"/>
    <property type="project" value="UniProtKB-UniRule"/>
</dbReference>
<evidence type="ECO:0000256" key="1">
    <source>
        <dbReference type="ARBA" id="ARBA00008023"/>
    </source>
</evidence>
<keyword evidence="3 10" id="KW-0479">Metal-binding</keyword>
<name>A0A1W2D7V3_9HYPH</name>
<comment type="function">
    <text evidence="10">Pyrophosphatase that catalyzes the hydrolysis of nucleoside triphosphates to their monophosphate derivatives, with a high preference for the non-canonical purine nucleotides XTP (xanthosine triphosphate), dITP (deoxyinosine triphosphate) and ITP. Seems to function as a house-cleaning enzyme that removes non-canonical purine nucleotides from the nucleotide pool, thus preventing their incorporation into DNA/RNA and avoiding chromosomal lesions.</text>
</comment>
<evidence type="ECO:0000256" key="4">
    <source>
        <dbReference type="ARBA" id="ARBA00022741"/>
    </source>
</evidence>
<feature type="binding site" evidence="10">
    <location>
        <position position="185"/>
    </location>
    <ligand>
        <name>substrate</name>
    </ligand>
</feature>
<dbReference type="EC" id="3.6.1.66" evidence="10"/>
<keyword evidence="5 10" id="KW-0378">Hydrolase</keyword>